<dbReference type="OrthoDB" id="963434at2"/>
<protein>
    <recommendedName>
        <fullName evidence="4">T9SS type A sorting domain-containing protein</fullName>
    </recommendedName>
</protein>
<feature type="chain" id="PRO_5020402606" description="T9SS type A sorting domain-containing protein" evidence="1">
    <location>
        <begin position="20"/>
        <end position="126"/>
    </location>
</feature>
<proteinExistence type="predicted"/>
<reference evidence="2 3" key="1">
    <citation type="submission" date="2019-05" db="EMBL/GenBank/DDBJ databases">
        <title>Panacibacter sp. strain 17mud1-8 Genome sequencing and assembly.</title>
        <authorList>
            <person name="Chhetri G."/>
        </authorList>
    </citation>
    <scope>NUCLEOTIDE SEQUENCE [LARGE SCALE GENOMIC DNA]</scope>
    <source>
        <strain evidence="2 3">17mud1-8</strain>
    </source>
</reference>
<gene>
    <name evidence="2" type="ORF">FC093_00905</name>
</gene>
<evidence type="ECO:0000256" key="1">
    <source>
        <dbReference type="SAM" id="SignalP"/>
    </source>
</evidence>
<feature type="signal peptide" evidence="1">
    <location>
        <begin position="1"/>
        <end position="19"/>
    </location>
</feature>
<evidence type="ECO:0000313" key="3">
    <source>
        <dbReference type="Proteomes" id="UP000305848"/>
    </source>
</evidence>
<comment type="caution">
    <text evidence="2">The sequence shown here is derived from an EMBL/GenBank/DDBJ whole genome shotgun (WGS) entry which is preliminary data.</text>
</comment>
<sequence length="126" mass="13427">MKKFIITALCICTALFTFANPAATDKKKHNTATASILNAVVTTTGTNVIITAVSETPGAVAVTLTDDAGNELYQGKLVKGNLTQHAVFNLEQLEEGTYSIVLSNGKSKLEKKVTVNTNTIRQLSVE</sequence>
<dbReference type="AlphaFoldDB" id="A0A4U3LAY2"/>
<keyword evidence="1" id="KW-0732">Signal</keyword>
<accession>A0A4U3LAY2</accession>
<dbReference type="RefSeq" id="WP_137259854.1">
    <property type="nucleotide sequence ID" value="NZ_SZQL01000001.1"/>
</dbReference>
<organism evidence="2 3">
    <name type="scientific">Ilyomonas limi</name>
    <dbReference type="NCBI Taxonomy" id="2575867"/>
    <lineage>
        <taxon>Bacteria</taxon>
        <taxon>Pseudomonadati</taxon>
        <taxon>Bacteroidota</taxon>
        <taxon>Chitinophagia</taxon>
        <taxon>Chitinophagales</taxon>
        <taxon>Chitinophagaceae</taxon>
        <taxon>Ilyomonas</taxon>
    </lineage>
</organism>
<dbReference type="EMBL" id="SZQL01000001">
    <property type="protein sequence ID" value="TKK71614.1"/>
    <property type="molecule type" value="Genomic_DNA"/>
</dbReference>
<name>A0A4U3LAY2_9BACT</name>
<evidence type="ECO:0000313" key="2">
    <source>
        <dbReference type="EMBL" id="TKK71614.1"/>
    </source>
</evidence>
<dbReference type="Gene3D" id="2.60.40.3080">
    <property type="match status" value="1"/>
</dbReference>
<keyword evidence="3" id="KW-1185">Reference proteome</keyword>
<evidence type="ECO:0008006" key="4">
    <source>
        <dbReference type="Google" id="ProtNLM"/>
    </source>
</evidence>
<dbReference type="Proteomes" id="UP000305848">
    <property type="component" value="Unassembled WGS sequence"/>
</dbReference>